<dbReference type="PIRSF" id="PIRSF004925">
    <property type="entry name" value="HcaT"/>
    <property type="match status" value="1"/>
</dbReference>
<dbReference type="NCBIfam" id="NF008346">
    <property type="entry name" value="PRK11128.1"/>
    <property type="match status" value="1"/>
</dbReference>
<evidence type="ECO:0000256" key="8">
    <source>
        <dbReference type="SAM" id="Phobius"/>
    </source>
</evidence>
<keyword evidence="6 8" id="KW-1133">Transmembrane helix</keyword>
<dbReference type="PANTHER" id="PTHR23522:SF10">
    <property type="entry name" value="3-PHENYLPROPIONIC ACID TRANSPORTER-RELATED"/>
    <property type="match status" value="1"/>
</dbReference>
<comment type="caution">
    <text evidence="10">The sequence shown here is derived from an EMBL/GenBank/DDBJ whole genome shotgun (WGS) entry which is preliminary data.</text>
</comment>
<dbReference type="Pfam" id="PF12832">
    <property type="entry name" value="MFS_1_like"/>
    <property type="match status" value="1"/>
</dbReference>
<feature type="transmembrane region" description="Helical" evidence="8">
    <location>
        <begin position="244"/>
        <end position="262"/>
    </location>
</feature>
<dbReference type="STRING" id="1080227.A8L45_19245"/>
<evidence type="ECO:0000256" key="1">
    <source>
        <dbReference type="ARBA" id="ARBA00004429"/>
    </source>
</evidence>
<dbReference type="InterPro" id="IPR026032">
    <property type="entry name" value="HcaT-like"/>
</dbReference>
<organism evidence="10 11">
    <name type="scientific">Veronia pacifica</name>
    <dbReference type="NCBI Taxonomy" id="1080227"/>
    <lineage>
        <taxon>Bacteria</taxon>
        <taxon>Pseudomonadati</taxon>
        <taxon>Pseudomonadota</taxon>
        <taxon>Gammaproteobacteria</taxon>
        <taxon>Vibrionales</taxon>
        <taxon>Vibrionaceae</taxon>
        <taxon>Veronia</taxon>
    </lineage>
</organism>
<dbReference type="GO" id="GO:0005886">
    <property type="term" value="C:plasma membrane"/>
    <property type="evidence" value="ECO:0007669"/>
    <property type="project" value="UniProtKB-SubCell"/>
</dbReference>
<comment type="subcellular location">
    <subcellularLocation>
        <location evidence="1">Cell inner membrane</location>
        <topology evidence="1">Multi-pass membrane protein</topology>
    </subcellularLocation>
</comment>
<evidence type="ECO:0000259" key="9">
    <source>
        <dbReference type="Pfam" id="PF12832"/>
    </source>
</evidence>
<keyword evidence="4" id="KW-0997">Cell inner membrane</keyword>
<evidence type="ECO:0000256" key="6">
    <source>
        <dbReference type="ARBA" id="ARBA00022989"/>
    </source>
</evidence>
<dbReference type="AlphaFoldDB" id="A0A1C3EC34"/>
<evidence type="ECO:0000313" key="10">
    <source>
        <dbReference type="EMBL" id="ODA30802.1"/>
    </source>
</evidence>
<evidence type="ECO:0000256" key="3">
    <source>
        <dbReference type="ARBA" id="ARBA00022475"/>
    </source>
</evidence>
<feature type="transmembrane region" description="Helical" evidence="8">
    <location>
        <begin position="12"/>
        <end position="33"/>
    </location>
</feature>
<feature type="transmembrane region" description="Helical" evidence="8">
    <location>
        <begin position="274"/>
        <end position="291"/>
    </location>
</feature>
<dbReference type="InterPro" id="IPR024989">
    <property type="entry name" value="MFS_assoc_dom"/>
</dbReference>
<evidence type="ECO:0000256" key="5">
    <source>
        <dbReference type="ARBA" id="ARBA00022692"/>
    </source>
</evidence>
<feature type="transmembrane region" description="Helical" evidence="8">
    <location>
        <begin position="76"/>
        <end position="93"/>
    </location>
</feature>
<dbReference type="NCBIfam" id="NF037955">
    <property type="entry name" value="mfs"/>
    <property type="match status" value="1"/>
</dbReference>
<feature type="transmembrane region" description="Helical" evidence="8">
    <location>
        <begin position="358"/>
        <end position="379"/>
    </location>
</feature>
<keyword evidence="3" id="KW-1003">Cell membrane</keyword>
<keyword evidence="2" id="KW-0813">Transport</keyword>
<dbReference type="PANTHER" id="PTHR23522">
    <property type="entry name" value="BLL5896 PROTEIN"/>
    <property type="match status" value="1"/>
</dbReference>
<dbReference type="EMBL" id="LYBM01000047">
    <property type="protein sequence ID" value="ODA30802.1"/>
    <property type="molecule type" value="Genomic_DNA"/>
</dbReference>
<keyword evidence="5 8" id="KW-0812">Transmembrane</keyword>
<feature type="domain" description="Major facilitator superfamily associated" evidence="9">
    <location>
        <begin position="15"/>
        <end position="365"/>
    </location>
</feature>
<dbReference type="Gene3D" id="1.20.1250.20">
    <property type="entry name" value="MFS general substrate transporter like domains"/>
    <property type="match status" value="2"/>
</dbReference>
<dbReference type="Proteomes" id="UP000094936">
    <property type="component" value="Unassembled WGS sequence"/>
</dbReference>
<reference evidence="10 11" key="1">
    <citation type="submission" date="2016-05" db="EMBL/GenBank/DDBJ databases">
        <title>Genomic Taxonomy of the Vibrionaceae.</title>
        <authorList>
            <person name="Gomez-Gil B."/>
            <person name="Enciso-Ibarra J."/>
        </authorList>
    </citation>
    <scope>NUCLEOTIDE SEQUENCE [LARGE SCALE GENOMIC DNA]</scope>
    <source>
        <strain evidence="10 11">CAIM 1920</strain>
    </source>
</reference>
<protein>
    <recommendedName>
        <fullName evidence="9">Major facilitator superfamily associated domain-containing protein</fullName>
    </recommendedName>
</protein>
<sequence length="395" mass="42852">MWVLIRPSPAVWLSLYFCGFYFVFGIYVPFWAVWMDWLGLSADDIGLIIGIGVATRCVVNLMILPKFHQKAMLLPLLRVLSVGSMIFGILHLFAGSGWLGLLLLSIAINATLGPSFPVSDTIASHYGRQRLLDYGKVRLFGSAAFIAGTTAAGVFAEHLGVKVIVPMAVCALAITACWVFISPSRLLGDDDKDSCERAGIRTILSDPDVLRLTLILSLIHGSHATYYSFSAIHWGNAGFSESTVSYLWSIGVGVEIVIFALSQRLFRHWTVTSLLRFATAVVIARWLITGLSVDMGWLLAAQAMHGVTFGVSHLAAMRFIRLQASEKILALQALYSAVPLGAALAVLIMLSGPLYTAFAGQAFLFMAGLGTLAGLLLFVRIREPSAHLSGKRESD</sequence>
<feature type="transmembrane region" description="Helical" evidence="8">
    <location>
        <begin position="328"/>
        <end position="352"/>
    </location>
</feature>
<dbReference type="GO" id="GO:0015528">
    <property type="term" value="F:lactose:proton symporter activity"/>
    <property type="evidence" value="ECO:0007669"/>
    <property type="project" value="TreeGrafter"/>
</dbReference>
<evidence type="ECO:0000256" key="4">
    <source>
        <dbReference type="ARBA" id="ARBA00022519"/>
    </source>
</evidence>
<feature type="transmembrane region" description="Helical" evidence="8">
    <location>
        <begin position="297"/>
        <end position="316"/>
    </location>
</feature>
<evidence type="ECO:0000256" key="2">
    <source>
        <dbReference type="ARBA" id="ARBA00022448"/>
    </source>
</evidence>
<keyword evidence="7 8" id="KW-0472">Membrane</keyword>
<dbReference type="OrthoDB" id="9150135at2"/>
<dbReference type="InterPro" id="IPR036259">
    <property type="entry name" value="MFS_trans_sf"/>
</dbReference>
<feature type="transmembrane region" description="Helical" evidence="8">
    <location>
        <begin position="209"/>
        <end position="229"/>
    </location>
</feature>
<name>A0A1C3EC34_9GAMM</name>
<evidence type="ECO:0000313" key="11">
    <source>
        <dbReference type="Proteomes" id="UP000094936"/>
    </source>
</evidence>
<accession>A0A1C3EC34</accession>
<feature type="transmembrane region" description="Helical" evidence="8">
    <location>
        <begin position="139"/>
        <end position="157"/>
    </location>
</feature>
<evidence type="ECO:0000256" key="7">
    <source>
        <dbReference type="ARBA" id="ARBA00023136"/>
    </source>
</evidence>
<feature type="transmembrane region" description="Helical" evidence="8">
    <location>
        <begin position="99"/>
        <end position="118"/>
    </location>
</feature>
<dbReference type="GO" id="GO:0030395">
    <property type="term" value="F:lactose binding"/>
    <property type="evidence" value="ECO:0007669"/>
    <property type="project" value="TreeGrafter"/>
</dbReference>
<dbReference type="SUPFAM" id="SSF103473">
    <property type="entry name" value="MFS general substrate transporter"/>
    <property type="match status" value="1"/>
</dbReference>
<feature type="transmembrane region" description="Helical" evidence="8">
    <location>
        <begin position="45"/>
        <end position="64"/>
    </location>
</feature>
<feature type="transmembrane region" description="Helical" evidence="8">
    <location>
        <begin position="163"/>
        <end position="188"/>
    </location>
</feature>
<keyword evidence="11" id="KW-1185">Reference proteome</keyword>
<proteinExistence type="predicted"/>
<gene>
    <name evidence="10" type="ORF">A8L45_19245</name>
</gene>